<feature type="compositionally biased region" description="Gly residues" evidence="1">
    <location>
        <begin position="32"/>
        <end position="42"/>
    </location>
</feature>
<feature type="compositionally biased region" description="Gly residues" evidence="1">
    <location>
        <begin position="112"/>
        <end position="122"/>
    </location>
</feature>
<evidence type="ECO:0000313" key="4">
    <source>
        <dbReference type="Proteomes" id="UP000318626"/>
    </source>
</evidence>
<dbReference type="OrthoDB" id="292627at2"/>
<feature type="chain" id="PRO_5021699854" description="TIGR03000 domain-containing protein" evidence="2">
    <location>
        <begin position="28"/>
        <end position="366"/>
    </location>
</feature>
<feature type="compositionally biased region" description="Low complexity" evidence="1">
    <location>
        <begin position="130"/>
        <end position="147"/>
    </location>
</feature>
<accession>A0A518C656</accession>
<evidence type="ECO:0008006" key="5">
    <source>
        <dbReference type="Google" id="ProtNLM"/>
    </source>
</evidence>
<reference evidence="4" key="1">
    <citation type="submission" date="2019-02" db="EMBL/GenBank/DDBJ databases">
        <title>Deep-cultivation of Planctomycetes and their phenomic and genomic characterization uncovers novel biology.</title>
        <authorList>
            <person name="Wiegand S."/>
            <person name="Jogler M."/>
            <person name="Boedeker C."/>
            <person name="Pinto D."/>
            <person name="Vollmers J."/>
            <person name="Rivas-Marin E."/>
            <person name="Kohn T."/>
            <person name="Peeters S.H."/>
            <person name="Heuer A."/>
            <person name="Rast P."/>
            <person name="Oberbeckmann S."/>
            <person name="Bunk B."/>
            <person name="Jeske O."/>
            <person name="Meyerdierks A."/>
            <person name="Storesund J.E."/>
            <person name="Kallscheuer N."/>
            <person name="Luecker S."/>
            <person name="Lage O.M."/>
            <person name="Pohl T."/>
            <person name="Merkel B.J."/>
            <person name="Hornburger P."/>
            <person name="Mueller R.-W."/>
            <person name="Bruemmer F."/>
            <person name="Labrenz M."/>
            <person name="Spormann A.M."/>
            <person name="Op den Camp H."/>
            <person name="Overmann J."/>
            <person name="Amann R."/>
            <person name="Jetten M.S.M."/>
            <person name="Mascher T."/>
            <person name="Medema M.H."/>
            <person name="Devos D.P."/>
            <person name="Kaster A.-K."/>
            <person name="Ovreas L."/>
            <person name="Rohde M."/>
            <person name="Galperin M.Y."/>
            <person name="Jogler C."/>
        </authorList>
    </citation>
    <scope>NUCLEOTIDE SEQUENCE [LARGE SCALE GENOMIC DNA]</scope>
    <source>
        <strain evidence="4">Pan97</strain>
    </source>
</reference>
<evidence type="ECO:0000313" key="3">
    <source>
        <dbReference type="EMBL" id="QDU74716.1"/>
    </source>
</evidence>
<feature type="compositionally biased region" description="Gly residues" evidence="1">
    <location>
        <begin position="148"/>
        <end position="157"/>
    </location>
</feature>
<feature type="region of interest" description="Disordered" evidence="1">
    <location>
        <begin position="32"/>
        <end position="67"/>
    </location>
</feature>
<evidence type="ECO:0000256" key="2">
    <source>
        <dbReference type="SAM" id="SignalP"/>
    </source>
</evidence>
<keyword evidence="4" id="KW-1185">Reference proteome</keyword>
<dbReference type="InterPro" id="IPR017460">
    <property type="entry name" value="CHP03000_planctomycetes"/>
</dbReference>
<proteinExistence type="predicted"/>
<sequence length="366" mass="37614" precursor="true">MKSSIGRKFAWAGALACAAMVMGTSQAEAGWGSWGSSGGSSGGSSSSSYGSSGGSSSSSWGSSGSSSGYWSGGLFQRWWDNHQARKAYASSGGSSSSSYGSSGGSSSSSWGSSGGSSGGGLFGHHRVKRSWGSSGGSSSSSYGSSGASSGGSSGGSSGTYYTPVESAPAMDAPADMPPAIPAESASYRGNDAVINVTVPAGAKIYVNDKVTSSTGTVRRFVSRDLEPGYKFEYEVRAEMRIDGRLVREVKKLEMTAGEAKELEFQLDPEAKPETQVVGAPVETKVTLNVPANASVTLAGNEMRTLGAQRVFSTVALAPGETWKDYDIVVTVLRNGTPITQRRVIDLTGGDVREINFDFNADSVASL</sequence>
<dbReference type="NCBIfam" id="TIGR03000">
    <property type="entry name" value="plancto_dom_1"/>
    <property type="match status" value="2"/>
</dbReference>
<feature type="compositionally biased region" description="Low complexity" evidence="1">
    <location>
        <begin position="43"/>
        <end position="67"/>
    </location>
</feature>
<keyword evidence="2" id="KW-0732">Signal</keyword>
<gene>
    <name evidence="3" type="ORF">Pan97_17290</name>
</gene>
<protein>
    <recommendedName>
        <fullName evidence="5">TIGR03000 domain-containing protein</fullName>
    </recommendedName>
</protein>
<feature type="signal peptide" evidence="2">
    <location>
        <begin position="1"/>
        <end position="27"/>
    </location>
</feature>
<dbReference type="RefSeq" id="WP_144971647.1">
    <property type="nucleotide sequence ID" value="NZ_CP036289.1"/>
</dbReference>
<feature type="compositionally biased region" description="Low complexity" evidence="1">
    <location>
        <begin position="90"/>
        <end position="111"/>
    </location>
</feature>
<organism evidence="3 4">
    <name type="scientific">Bremerella volcania</name>
    <dbReference type="NCBI Taxonomy" id="2527984"/>
    <lineage>
        <taxon>Bacteria</taxon>
        <taxon>Pseudomonadati</taxon>
        <taxon>Planctomycetota</taxon>
        <taxon>Planctomycetia</taxon>
        <taxon>Pirellulales</taxon>
        <taxon>Pirellulaceae</taxon>
        <taxon>Bremerella</taxon>
    </lineage>
</organism>
<dbReference type="EMBL" id="CP036289">
    <property type="protein sequence ID" value="QDU74716.1"/>
    <property type="molecule type" value="Genomic_DNA"/>
</dbReference>
<evidence type="ECO:0000256" key="1">
    <source>
        <dbReference type="SAM" id="MobiDB-lite"/>
    </source>
</evidence>
<dbReference type="Proteomes" id="UP000318626">
    <property type="component" value="Chromosome"/>
</dbReference>
<dbReference type="KEGG" id="bvo:Pan97_17290"/>
<name>A0A518C656_9BACT</name>
<feature type="region of interest" description="Disordered" evidence="1">
    <location>
        <begin position="90"/>
        <end position="166"/>
    </location>
</feature>
<dbReference type="AlphaFoldDB" id="A0A518C656"/>